<accession>A0A291QX09</accession>
<keyword evidence="2" id="KW-1185">Reference proteome</keyword>
<dbReference type="EMBL" id="CP023777">
    <property type="protein sequence ID" value="ATL48403.1"/>
    <property type="molecule type" value="Genomic_DNA"/>
</dbReference>
<evidence type="ECO:0000313" key="2">
    <source>
        <dbReference type="Proteomes" id="UP000220133"/>
    </source>
</evidence>
<dbReference type="KEGG" id="cbae:COR50_15210"/>
<evidence type="ECO:0000313" key="1">
    <source>
        <dbReference type="EMBL" id="ATL48403.1"/>
    </source>
</evidence>
<protein>
    <submittedName>
        <fullName evidence="1">Uncharacterized protein</fullName>
    </submittedName>
</protein>
<name>A0A291QX09_9BACT</name>
<gene>
    <name evidence="1" type="ORF">COR50_15210</name>
</gene>
<sequence>MAKLPFAINGAKLQGSLGGGVNVSSFAYILDQGRNSSTFKVFSAGKQCLFLVISTEWGCSRQQGYLVIHDKIIYLKHE</sequence>
<dbReference type="AlphaFoldDB" id="A0A291QX09"/>
<organism evidence="1 2">
    <name type="scientific">Chitinophaga caeni</name>
    <dbReference type="NCBI Taxonomy" id="2029983"/>
    <lineage>
        <taxon>Bacteria</taxon>
        <taxon>Pseudomonadati</taxon>
        <taxon>Bacteroidota</taxon>
        <taxon>Chitinophagia</taxon>
        <taxon>Chitinophagales</taxon>
        <taxon>Chitinophagaceae</taxon>
        <taxon>Chitinophaga</taxon>
    </lineage>
</organism>
<dbReference type="Proteomes" id="UP000220133">
    <property type="component" value="Chromosome"/>
</dbReference>
<reference evidence="1 2" key="1">
    <citation type="submission" date="2017-10" db="EMBL/GenBank/DDBJ databases">
        <title>Paenichitinophaga pekingensis gen. nov., sp. nov., isolated from activated sludge.</title>
        <authorList>
            <person name="Jin D."/>
            <person name="Kong X."/>
            <person name="Deng Y."/>
            <person name="Bai Z."/>
        </authorList>
    </citation>
    <scope>NUCLEOTIDE SEQUENCE [LARGE SCALE GENOMIC DNA]</scope>
    <source>
        <strain evidence="1 2">13</strain>
    </source>
</reference>
<proteinExistence type="predicted"/>